<dbReference type="EMBL" id="JAUYZG010000023">
    <property type="protein sequence ID" value="KAK2870670.1"/>
    <property type="molecule type" value="Genomic_DNA"/>
</dbReference>
<evidence type="ECO:0000313" key="1">
    <source>
        <dbReference type="EMBL" id="KAK2870670.1"/>
    </source>
</evidence>
<proteinExistence type="predicted"/>
<name>A0AA88NZI2_9TELE</name>
<dbReference type="Proteomes" id="UP001187343">
    <property type="component" value="Unassembled WGS sequence"/>
</dbReference>
<reference evidence="1" key="1">
    <citation type="submission" date="2023-08" db="EMBL/GenBank/DDBJ databases">
        <title>Chromosome-level Genome Assembly of mud carp (Cirrhinus molitorella).</title>
        <authorList>
            <person name="Liu H."/>
        </authorList>
    </citation>
    <scope>NUCLEOTIDE SEQUENCE</scope>
    <source>
        <strain evidence="1">Prfri</strain>
        <tissue evidence="1">Muscle</tissue>
    </source>
</reference>
<sequence length="156" mass="16880">MFVQESSIGSVLHPLASALHWQTWHKTLAFPLLSGMFSHTRKKKCGQFPIELLHKRGLTNKTVLTRLCIPGAAPLPPTRAFKASQGKQLCSGAEIWPATISHCTNTGLGWLLSDWPSPRPCDSGLAGCSPATDTVDGLLGWRLSLVQNGVSLRLTP</sequence>
<accession>A0AA88NZI2</accession>
<dbReference type="AlphaFoldDB" id="A0AA88NZI2"/>
<comment type="caution">
    <text evidence="1">The sequence shown here is derived from an EMBL/GenBank/DDBJ whole genome shotgun (WGS) entry which is preliminary data.</text>
</comment>
<gene>
    <name evidence="1" type="ORF">Q8A67_023197</name>
</gene>
<protein>
    <submittedName>
        <fullName evidence="1">Uncharacterized protein</fullName>
    </submittedName>
</protein>
<evidence type="ECO:0000313" key="2">
    <source>
        <dbReference type="Proteomes" id="UP001187343"/>
    </source>
</evidence>
<organism evidence="1 2">
    <name type="scientific">Cirrhinus molitorella</name>
    <name type="common">mud carp</name>
    <dbReference type="NCBI Taxonomy" id="172907"/>
    <lineage>
        <taxon>Eukaryota</taxon>
        <taxon>Metazoa</taxon>
        <taxon>Chordata</taxon>
        <taxon>Craniata</taxon>
        <taxon>Vertebrata</taxon>
        <taxon>Euteleostomi</taxon>
        <taxon>Actinopterygii</taxon>
        <taxon>Neopterygii</taxon>
        <taxon>Teleostei</taxon>
        <taxon>Ostariophysi</taxon>
        <taxon>Cypriniformes</taxon>
        <taxon>Cyprinidae</taxon>
        <taxon>Labeoninae</taxon>
        <taxon>Labeonini</taxon>
        <taxon>Cirrhinus</taxon>
    </lineage>
</organism>
<keyword evidence="2" id="KW-1185">Reference proteome</keyword>